<keyword evidence="1" id="KW-1133">Transmembrane helix</keyword>
<dbReference type="Proteomes" id="UP000624701">
    <property type="component" value="Unassembled WGS sequence"/>
</dbReference>
<keyword evidence="3" id="KW-1185">Reference proteome</keyword>
<organism evidence="2 3">
    <name type="scientific">Winogradskyella haliclonae</name>
    <dbReference type="NCBI Taxonomy" id="2048558"/>
    <lineage>
        <taxon>Bacteria</taxon>
        <taxon>Pseudomonadati</taxon>
        <taxon>Bacteroidota</taxon>
        <taxon>Flavobacteriia</taxon>
        <taxon>Flavobacteriales</taxon>
        <taxon>Flavobacteriaceae</taxon>
        <taxon>Winogradskyella</taxon>
    </lineage>
</organism>
<comment type="caution">
    <text evidence="2">The sequence shown here is derived from an EMBL/GenBank/DDBJ whole genome shotgun (WGS) entry which is preliminary data.</text>
</comment>
<proteinExistence type="predicted"/>
<accession>A0ABQ2BW59</accession>
<protein>
    <submittedName>
        <fullName evidence="2">Uncharacterized protein</fullName>
    </submittedName>
</protein>
<gene>
    <name evidence="2" type="ORF">GCM10011444_10300</name>
</gene>
<dbReference type="EMBL" id="BMDQ01000001">
    <property type="protein sequence ID" value="GGI56721.1"/>
    <property type="molecule type" value="Genomic_DNA"/>
</dbReference>
<evidence type="ECO:0000313" key="3">
    <source>
        <dbReference type="Proteomes" id="UP000624701"/>
    </source>
</evidence>
<reference evidence="3" key="1">
    <citation type="journal article" date="2019" name="Int. J. Syst. Evol. Microbiol.">
        <title>The Global Catalogue of Microorganisms (GCM) 10K type strain sequencing project: providing services to taxonomists for standard genome sequencing and annotation.</title>
        <authorList>
            <consortium name="The Broad Institute Genomics Platform"/>
            <consortium name="The Broad Institute Genome Sequencing Center for Infectious Disease"/>
            <person name="Wu L."/>
            <person name="Ma J."/>
        </authorList>
    </citation>
    <scope>NUCLEOTIDE SEQUENCE [LARGE SCALE GENOMIC DNA]</scope>
    <source>
        <strain evidence="3">CCM 8681</strain>
    </source>
</reference>
<keyword evidence="1" id="KW-0472">Membrane</keyword>
<evidence type="ECO:0000256" key="1">
    <source>
        <dbReference type="SAM" id="Phobius"/>
    </source>
</evidence>
<keyword evidence="1" id="KW-0812">Transmembrane</keyword>
<name>A0ABQ2BW59_9FLAO</name>
<evidence type="ECO:0000313" key="2">
    <source>
        <dbReference type="EMBL" id="GGI56721.1"/>
    </source>
</evidence>
<sequence length="220" mass="26077">MARFKKIISAKNVKYFILEVALIFIGLTLAIWFNNWNENRKTNISKDIVLSKIRNEINNNYHEIEDNIQDLDTVIKTIEDFKRLSGLNNTFKASLEELNIFQKINPNFFTIKKSKKLNEGKLYEFNGSITLRFEITNLKFIAFETAKSTNILSKIKYNCLYELEDLYSQKYRISRLLDKAVELLQEGKFQELMRNLKQVNLLQIQLLEQRIKYKTNLNDC</sequence>
<feature type="transmembrane region" description="Helical" evidence="1">
    <location>
        <begin position="12"/>
        <end position="33"/>
    </location>
</feature>
<dbReference type="RefSeq" id="WP_188373621.1">
    <property type="nucleotide sequence ID" value="NZ_BMDQ01000001.1"/>
</dbReference>